<dbReference type="GO" id="GO:0003677">
    <property type="term" value="F:DNA binding"/>
    <property type="evidence" value="ECO:0007669"/>
    <property type="project" value="UniProtKB-UniRule"/>
</dbReference>
<evidence type="ECO:0000256" key="4">
    <source>
        <dbReference type="SAM" id="MobiDB-lite"/>
    </source>
</evidence>
<dbReference type="Gene3D" id="1.10.10.60">
    <property type="entry name" value="Homeodomain-like"/>
    <property type="match status" value="3"/>
</dbReference>
<dbReference type="AlphaFoldDB" id="A0A835MBJ2"/>
<evidence type="ECO:0000313" key="7">
    <source>
        <dbReference type="Proteomes" id="UP000631114"/>
    </source>
</evidence>
<comment type="subcellular location">
    <subcellularLocation>
        <location evidence="1 2 3">Nucleus</location>
    </subcellularLocation>
</comment>
<evidence type="ECO:0000256" key="1">
    <source>
        <dbReference type="ARBA" id="ARBA00004123"/>
    </source>
</evidence>
<dbReference type="PROSITE" id="PS50071">
    <property type="entry name" value="HOMEOBOX_2"/>
    <property type="match status" value="3"/>
</dbReference>
<evidence type="ECO:0000313" key="6">
    <source>
        <dbReference type="EMBL" id="KAF9620964.1"/>
    </source>
</evidence>
<keyword evidence="2 3" id="KW-0539">Nucleus</keyword>
<dbReference type="InterPro" id="IPR009057">
    <property type="entry name" value="Homeodomain-like_sf"/>
</dbReference>
<name>A0A835MBJ2_9MAGN</name>
<dbReference type="OrthoDB" id="6159439at2759"/>
<comment type="caution">
    <text evidence="6">The sequence shown here is derived from an EMBL/GenBank/DDBJ whole genome shotgun (WGS) entry which is preliminary data.</text>
</comment>
<feature type="domain" description="Homeobox" evidence="5">
    <location>
        <begin position="1"/>
        <end position="65"/>
    </location>
</feature>
<keyword evidence="7" id="KW-1185">Reference proteome</keyword>
<feature type="DNA-binding region" description="Homeobox" evidence="2">
    <location>
        <begin position="237"/>
        <end position="301"/>
    </location>
</feature>
<dbReference type="PANTHER" id="PTHR46777:SF5">
    <property type="entry name" value="WUSCHEL-RELATED HOMEOBOX 13"/>
    <property type="match status" value="1"/>
</dbReference>
<dbReference type="InterPro" id="IPR001356">
    <property type="entry name" value="HD"/>
</dbReference>
<feature type="domain" description="Homeobox" evidence="5">
    <location>
        <begin position="97"/>
        <end position="152"/>
    </location>
</feature>
<gene>
    <name evidence="6" type="ORF">IFM89_015786</name>
</gene>
<proteinExistence type="predicted"/>
<evidence type="ECO:0000256" key="3">
    <source>
        <dbReference type="RuleBase" id="RU000682"/>
    </source>
</evidence>
<dbReference type="EMBL" id="JADFTS010000002">
    <property type="protein sequence ID" value="KAF9620964.1"/>
    <property type="molecule type" value="Genomic_DNA"/>
</dbReference>
<keyword evidence="2 3" id="KW-0371">Homeobox</keyword>
<dbReference type="PANTHER" id="PTHR46777">
    <property type="entry name" value="WUSCHEL-RELATED HOMEOBOX 13"/>
    <property type="match status" value="1"/>
</dbReference>
<dbReference type="SUPFAM" id="SSF46689">
    <property type="entry name" value="Homeodomain-like"/>
    <property type="match status" value="3"/>
</dbReference>
<evidence type="ECO:0000256" key="2">
    <source>
        <dbReference type="PROSITE-ProRule" id="PRU00108"/>
    </source>
</evidence>
<feature type="region of interest" description="Disordered" evidence="4">
    <location>
        <begin position="184"/>
        <end position="205"/>
    </location>
</feature>
<dbReference type="GO" id="GO:0003700">
    <property type="term" value="F:DNA-binding transcription factor activity"/>
    <property type="evidence" value="ECO:0007669"/>
    <property type="project" value="InterPro"/>
</dbReference>
<reference evidence="6 7" key="1">
    <citation type="submission" date="2020-10" db="EMBL/GenBank/DDBJ databases">
        <title>The Coptis chinensis genome and diversification of protoberbering-type alkaloids.</title>
        <authorList>
            <person name="Wang B."/>
            <person name="Shu S."/>
            <person name="Song C."/>
            <person name="Liu Y."/>
        </authorList>
    </citation>
    <scope>NUCLEOTIDE SEQUENCE [LARGE SCALE GENOMIC DNA]</scope>
    <source>
        <strain evidence="6">HL-2020</strain>
        <tissue evidence="6">Leaf</tissue>
    </source>
</reference>
<feature type="DNA-binding region" description="Homeobox" evidence="2">
    <location>
        <begin position="3"/>
        <end position="66"/>
    </location>
</feature>
<dbReference type="Proteomes" id="UP000631114">
    <property type="component" value="Unassembled WGS sequence"/>
</dbReference>
<dbReference type="SMART" id="SM00389">
    <property type="entry name" value="HOX"/>
    <property type="match status" value="3"/>
</dbReference>
<evidence type="ECO:0000259" key="5">
    <source>
        <dbReference type="PROSITE" id="PS50071"/>
    </source>
</evidence>
<organism evidence="6 7">
    <name type="scientific">Coptis chinensis</name>
    <dbReference type="NCBI Taxonomy" id="261450"/>
    <lineage>
        <taxon>Eukaryota</taxon>
        <taxon>Viridiplantae</taxon>
        <taxon>Streptophyta</taxon>
        <taxon>Embryophyta</taxon>
        <taxon>Tracheophyta</taxon>
        <taxon>Spermatophyta</taxon>
        <taxon>Magnoliopsida</taxon>
        <taxon>Ranunculales</taxon>
        <taxon>Ranunculaceae</taxon>
        <taxon>Coptidoideae</taxon>
        <taxon>Coptis</taxon>
    </lineage>
</organism>
<feature type="DNA-binding region" description="Homeobox" evidence="2">
    <location>
        <begin position="99"/>
        <end position="153"/>
    </location>
</feature>
<dbReference type="Pfam" id="PF00046">
    <property type="entry name" value="Homeodomain"/>
    <property type="match status" value="3"/>
</dbReference>
<dbReference type="InterPro" id="IPR044559">
    <property type="entry name" value="WOX13-like"/>
</dbReference>
<feature type="domain" description="Homeobox" evidence="5">
    <location>
        <begin position="235"/>
        <end position="300"/>
    </location>
</feature>
<dbReference type="CDD" id="cd00086">
    <property type="entry name" value="homeodomain"/>
    <property type="match status" value="3"/>
</dbReference>
<sequence>MSTRKRWSPTAMQLQILESAFNQKSLYYTKEEINFLTTQLSVHGQISKDNIKNWFISRRRVKPKKDQNVDVQQPNNENDPNDHIEVEASYEKCWSATTMQLQILESAFNQKRLYYTKEEIKLLTTQLLIYGQISEDNIKNWFKNRRVKYKKYQHVDVPQSNNENAKNRDIQPAEAHGYVNCDDETSDDNHYSQVSWHDSEVEDENDTNDYIEVEVSHEKPSEVLHKHVDDHIEVEVSYEKRWSATMMHLQILESAFNQKSLYYTKEEIKLLTTQLSVHGQISEDNIKNWFRNHRVKYKKDEHSSQLFPNESGKTFFIVHCYLALSFT</sequence>
<keyword evidence="2 3" id="KW-0238">DNA-binding</keyword>
<protein>
    <recommendedName>
        <fullName evidence="5">Homeobox domain-containing protein</fullName>
    </recommendedName>
</protein>
<dbReference type="GO" id="GO:0005634">
    <property type="term" value="C:nucleus"/>
    <property type="evidence" value="ECO:0007669"/>
    <property type="project" value="UniProtKB-SubCell"/>
</dbReference>
<accession>A0A835MBJ2</accession>